<dbReference type="EMBL" id="UGUV01000002">
    <property type="protein sequence ID" value="SUD50457.1"/>
    <property type="molecule type" value="Genomic_DNA"/>
</dbReference>
<reference evidence="1 2" key="1">
    <citation type="submission" date="2018-06" db="EMBL/GenBank/DDBJ databases">
        <authorList>
            <consortium name="Pathogen Informatics"/>
            <person name="Doyle S."/>
        </authorList>
    </citation>
    <scope>NUCLEOTIDE SEQUENCE [LARGE SCALE GENOMIC DNA]</scope>
    <source>
        <strain evidence="1 2">NCTC10692</strain>
    </source>
</reference>
<gene>
    <name evidence="1" type="ORF">NCTC10692_00863</name>
</gene>
<dbReference type="AlphaFoldDB" id="A0A379JP95"/>
<sequence>MTAYYRGAAGYRLQATSFRLQAMGKRVIAYLRIASVRVRRCAILRAPFFLTSNLHEQA</sequence>
<organism evidence="1 2">
    <name type="scientific">Ectopseudomonas oleovorans</name>
    <name type="common">Pseudomonas oleovorans</name>
    <dbReference type="NCBI Taxonomy" id="301"/>
    <lineage>
        <taxon>Bacteria</taxon>
        <taxon>Pseudomonadati</taxon>
        <taxon>Pseudomonadota</taxon>
        <taxon>Gammaproteobacteria</taxon>
        <taxon>Pseudomonadales</taxon>
        <taxon>Pseudomonadaceae</taxon>
        <taxon>Ectopseudomonas</taxon>
    </lineage>
</organism>
<evidence type="ECO:0000313" key="1">
    <source>
        <dbReference type="EMBL" id="SUD50457.1"/>
    </source>
</evidence>
<accession>A0A379JP95</accession>
<proteinExistence type="predicted"/>
<evidence type="ECO:0000313" key="2">
    <source>
        <dbReference type="Proteomes" id="UP000255303"/>
    </source>
</evidence>
<dbReference type="Proteomes" id="UP000255303">
    <property type="component" value="Unassembled WGS sequence"/>
</dbReference>
<protein>
    <submittedName>
        <fullName evidence="1">Uncharacterized protein</fullName>
    </submittedName>
</protein>
<name>A0A379JP95_ECTOL</name>